<sequence>VLEETDAIHTSRTWRVPAVEAKGASPAFGIGDDSRCGLRLLFDRGLRPASNGSLYPLATWDREDMTGNVVGASTLHWAGDYGLYATWH</sequence>
<accession>A0ABD4Q4P3</accession>
<dbReference type="EMBL" id="JAGIZI010000300">
    <property type="protein sequence ID" value="MBP0685590.1"/>
    <property type="molecule type" value="Genomic_DNA"/>
</dbReference>
<evidence type="ECO:0000313" key="2">
    <source>
        <dbReference type="Proteomes" id="UP000671119"/>
    </source>
</evidence>
<proteinExistence type="predicted"/>
<dbReference type="Proteomes" id="UP000671119">
    <property type="component" value="Unassembled WGS sequence"/>
</dbReference>
<feature type="non-terminal residue" evidence="1">
    <location>
        <position position="88"/>
    </location>
</feature>
<reference evidence="1 2" key="1">
    <citation type="submission" date="2021-03" db="EMBL/GenBank/DDBJ databases">
        <title>Whole Genome Sequencing of Mycobacterium tuberculosis clinical isolates from Arunachal Pradesh, India.</title>
        <authorList>
            <person name="Singh S."/>
            <person name="Mudliar S.R."/>
            <person name="Kulsum U."/>
            <person name="Rufai S.B."/>
            <person name="Singh P.K."/>
            <person name="Umpo M."/>
            <person name="Nyori M."/>
        </authorList>
    </citation>
    <scope>NUCLEOTIDE SEQUENCE [LARGE SCALE GENOMIC DNA]</scope>
    <source>
        <strain evidence="1 2">OMICS/BPL/0142/20/SP</strain>
    </source>
</reference>
<comment type="caution">
    <text evidence="1">The sequence shown here is derived from an EMBL/GenBank/DDBJ whole genome shotgun (WGS) entry which is preliminary data.</text>
</comment>
<feature type="non-terminal residue" evidence="1">
    <location>
        <position position="1"/>
    </location>
</feature>
<dbReference type="AlphaFoldDB" id="A0ABD4Q4P3"/>
<name>A0ABD4Q4P3_MYCTX</name>
<organism evidence="1 2">
    <name type="scientific">Mycobacterium tuberculosis</name>
    <dbReference type="NCBI Taxonomy" id="1773"/>
    <lineage>
        <taxon>Bacteria</taxon>
        <taxon>Bacillati</taxon>
        <taxon>Actinomycetota</taxon>
        <taxon>Actinomycetes</taxon>
        <taxon>Mycobacteriales</taxon>
        <taxon>Mycobacteriaceae</taxon>
        <taxon>Mycobacterium</taxon>
        <taxon>Mycobacterium tuberculosis complex</taxon>
    </lineage>
</organism>
<gene>
    <name evidence="1" type="ORF">J8J21_21335</name>
</gene>
<dbReference type="RefSeq" id="WP_209925302.1">
    <property type="nucleotide sequence ID" value="NZ_JAGIZI010000300.1"/>
</dbReference>
<evidence type="ECO:0000313" key="1">
    <source>
        <dbReference type="EMBL" id="MBP0685590.1"/>
    </source>
</evidence>
<protein>
    <submittedName>
        <fullName evidence="1">Uncharacterized protein</fullName>
    </submittedName>
</protein>